<dbReference type="SUPFAM" id="SSF88659">
    <property type="entry name" value="Sigma3 and sigma4 domains of RNA polymerase sigma factors"/>
    <property type="match status" value="1"/>
</dbReference>
<evidence type="ECO:0000256" key="5">
    <source>
        <dbReference type="ARBA" id="ARBA00023163"/>
    </source>
</evidence>
<feature type="domain" description="RNA polymerase sigma-70 region 2" evidence="6">
    <location>
        <begin position="22"/>
        <end position="85"/>
    </location>
</feature>
<dbReference type="Proteomes" id="UP000029273">
    <property type="component" value="Unassembled WGS sequence"/>
</dbReference>
<comment type="caution">
    <text evidence="8">The sequence shown here is derived from an EMBL/GenBank/DDBJ whole genome shotgun (WGS) entry which is preliminary data.</text>
</comment>
<name>A0A1A6C4Z1_9GAMM</name>
<reference evidence="8 9" key="1">
    <citation type="journal article" date="2014" name="Genome Announc.">
        <title>Draft Genome Sequence of the Iron-Oxidizing, Acidophilic, and Halotolerant 'Thiobacillus prosperus' Type Strain DSM 5130.</title>
        <authorList>
            <person name="Ossandon F.J."/>
            <person name="Cardenas J.P."/>
            <person name="Corbett M."/>
            <person name="Quatrini R."/>
            <person name="Holmes D.S."/>
            <person name="Watkin E."/>
        </authorList>
    </citation>
    <scope>NUCLEOTIDE SEQUENCE [LARGE SCALE GENOMIC DNA]</scope>
    <source>
        <strain evidence="8 9">DSM 5130</strain>
    </source>
</reference>
<evidence type="ECO:0000256" key="2">
    <source>
        <dbReference type="ARBA" id="ARBA00023015"/>
    </source>
</evidence>
<evidence type="ECO:0000259" key="7">
    <source>
        <dbReference type="Pfam" id="PF08281"/>
    </source>
</evidence>
<dbReference type="SUPFAM" id="SSF88946">
    <property type="entry name" value="Sigma2 domain of RNA polymerase sigma factors"/>
    <property type="match status" value="1"/>
</dbReference>
<sequence>MDTPGMFDLVSLSSQIKKRIAEERPRLYRMAYAWCCDPTLADDLAQEAISKGLQKAGQLREAERLQSWLYAILHNCWRTHLRRQRPDQPLDEEAFPCDDCPETVNQRQQVVDRVRAAIKALPLGQREVITLVDLNGFAYAEVARILDIPIGTVMSRLSRARQALLVALADVQQQSPQTSSPRASLRRVK</sequence>
<evidence type="ECO:0000259" key="6">
    <source>
        <dbReference type="Pfam" id="PF04542"/>
    </source>
</evidence>
<comment type="similarity">
    <text evidence="1">Belongs to the sigma-70 factor family. ECF subfamily.</text>
</comment>
<dbReference type="GO" id="GO:0016987">
    <property type="term" value="F:sigma factor activity"/>
    <property type="evidence" value="ECO:0007669"/>
    <property type="project" value="UniProtKB-KW"/>
</dbReference>
<accession>A0A1A6C4Z1</accession>
<dbReference type="InterPro" id="IPR013324">
    <property type="entry name" value="RNA_pol_sigma_r3/r4-like"/>
</dbReference>
<dbReference type="InterPro" id="IPR007627">
    <property type="entry name" value="RNA_pol_sigma70_r2"/>
</dbReference>
<dbReference type="Gene3D" id="1.10.10.10">
    <property type="entry name" value="Winged helix-like DNA-binding domain superfamily/Winged helix DNA-binding domain"/>
    <property type="match status" value="1"/>
</dbReference>
<dbReference type="InterPro" id="IPR014284">
    <property type="entry name" value="RNA_pol_sigma-70_dom"/>
</dbReference>
<dbReference type="PANTHER" id="PTHR43133">
    <property type="entry name" value="RNA POLYMERASE ECF-TYPE SIGMA FACTO"/>
    <property type="match status" value="1"/>
</dbReference>
<keyword evidence="2" id="KW-0805">Transcription regulation</keyword>
<dbReference type="PANTHER" id="PTHR43133:SF8">
    <property type="entry name" value="RNA POLYMERASE SIGMA FACTOR HI_1459-RELATED"/>
    <property type="match status" value="1"/>
</dbReference>
<dbReference type="AlphaFoldDB" id="A0A1A6C4Z1"/>
<dbReference type="InterPro" id="IPR036388">
    <property type="entry name" value="WH-like_DNA-bd_sf"/>
</dbReference>
<feature type="domain" description="RNA polymerase sigma factor 70 region 4 type 2" evidence="7">
    <location>
        <begin position="113"/>
        <end position="164"/>
    </location>
</feature>
<keyword evidence="4" id="KW-0238">DNA-binding</keyword>
<evidence type="ECO:0000256" key="4">
    <source>
        <dbReference type="ARBA" id="ARBA00023125"/>
    </source>
</evidence>
<dbReference type="Pfam" id="PF04542">
    <property type="entry name" value="Sigma70_r2"/>
    <property type="match status" value="1"/>
</dbReference>
<keyword evidence="5" id="KW-0804">Transcription</keyword>
<dbReference type="Gene3D" id="1.10.1740.10">
    <property type="match status" value="1"/>
</dbReference>
<organism evidence="8 9">
    <name type="scientific">Acidihalobacter prosperus</name>
    <dbReference type="NCBI Taxonomy" id="160660"/>
    <lineage>
        <taxon>Bacteria</taxon>
        <taxon>Pseudomonadati</taxon>
        <taxon>Pseudomonadota</taxon>
        <taxon>Gammaproteobacteria</taxon>
        <taxon>Chromatiales</taxon>
        <taxon>Ectothiorhodospiraceae</taxon>
        <taxon>Acidihalobacter</taxon>
    </lineage>
</organism>
<evidence type="ECO:0000256" key="1">
    <source>
        <dbReference type="ARBA" id="ARBA00010641"/>
    </source>
</evidence>
<dbReference type="Pfam" id="PF08281">
    <property type="entry name" value="Sigma70_r4_2"/>
    <property type="match status" value="1"/>
</dbReference>
<proteinExistence type="inferred from homology"/>
<dbReference type="GO" id="GO:0003677">
    <property type="term" value="F:DNA binding"/>
    <property type="evidence" value="ECO:0007669"/>
    <property type="project" value="UniProtKB-KW"/>
</dbReference>
<dbReference type="EMBL" id="JQSG02000003">
    <property type="protein sequence ID" value="OBS09628.1"/>
    <property type="molecule type" value="Genomic_DNA"/>
</dbReference>
<dbReference type="InterPro" id="IPR013325">
    <property type="entry name" value="RNA_pol_sigma_r2"/>
</dbReference>
<keyword evidence="3" id="KW-0731">Sigma factor</keyword>
<dbReference type="CDD" id="cd06171">
    <property type="entry name" value="Sigma70_r4"/>
    <property type="match status" value="1"/>
</dbReference>
<dbReference type="GO" id="GO:0006352">
    <property type="term" value="P:DNA-templated transcription initiation"/>
    <property type="evidence" value="ECO:0007669"/>
    <property type="project" value="InterPro"/>
</dbReference>
<evidence type="ECO:0000256" key="3">
    <source>
        <dbReference type="ARBA" id="ARBA00023082"/>
    </source>
</evidence>
<keyword evidence="9" id="KW-1185">Reference proteome</keyword>
<dbReference type="InterPro" id="IPR039425">
    <property type="entry name" value="RNA_pol_sigma-70-like"/>
</dbReference>
<evidence type="ECO:0000313" key="8">
    <source>
        <dbReference type="EMBL" id="OBS09628.1"/>
    </source>
</evidence>
<dbReference type="NCBIfam" id="TIGR02937">
    <property type="entry name" value="sigma70-ECF"/>
    <property type="match status" value="1"/>
</dbReference>
<protein>
    <submittedName>
        <fullName evidence="8">RNA polymerase subunit sigma-24</fullName>
    </submittedName>
</protein>
<evidence type="ECO:0000313" key="9">
    <source>
        <dbReference type="Proteomes" id="UP000029273"/>
    </source>
</evidence>
<dbReference type="InterPro" id="IPR013249">
    <property type="entry name" value="RNA_pol_sigma70_r4_t2"/>
</dbReference>
<dbReference type="STRING" id="160660.BJI67_02995"/>
<gene>
    <name evidence="8" type="ORF">Thpro_021956</name>
</gene>